<dbReference type="Proteomes" id="UP000778578">
    <property type="component" value="Unassembled WGS sequence"/>
</dbReference>
<evidence type="ECO:0000256" key="1">
    <source>
        <dbReference type="ARBA" id="ARBA00010641"/>
    </source>
</evidence>
<name>A0ABS7QC74_9ACTN</name>
<feature type="region of interest" description="Disordered" evidence="6">
    <location>
        <begin position="262"/>
        <end position="296"/>
    </location>
</feature>
<evidence type="ECO:0000256" key="6">
    <source>
        <dbReference type="SAM" id="MobiDB-lite"/>
    </source>
</evidence>
<keyword evidence="7" id="KW-0472">Membrane</keyword>
<keyword evidence="7" id="KW-1133">Transmembrane helix</keyword>
<gene>
    <name evidence="9" type="ORF">K7862_22705</name>
</gene>
<dbReference type="InterPro" id="IPR036388">
    <property type="entry name" value="WH-like_DNA-bd_sf"/>
</dbReference>
<dbReference type="InterPro" id="IPR039425">
    <property type="entry name" value="RNA_pol_sigma-70-like"/>
</dbReference>
<feature type="region of interest" description="Disordered" evidence="6">
    <location>
        <begin position="1"/>
        <end position="118"/>
    </location>
</feature>
<keyword evidence="2" id="KW-0805">Transcription regulation</keyword>
<feature type="transmembrane region" description="Helical" evidence="7">
    <location>
        <begin position="302"/>
        <end position="322"/>
    </location>
</feature>
<keyword evidence="7" id="KW-0812">Transmembrane</keyword>
<dbReference type="SUPFAM" id="SSF88659">
    <property type="entry name" value="Sigma3 and sigma4 domains of RNA polymerase sigma factors"/>
    <property type="match status" value="1"/>
</dbReference>
<sequence length="365" mass="38379">MSPRKNPPKGGGGGAPVKAPPAAPPVPSTAPPPPAAPAAAPAGARVRPGGTTYRPAAASAVPAESSRQERHAGDARQGERSEQPERSARPERPERSARPERPERSRQEERSSGLPHGPEAAFDALYIRSAGPLLRQVELLTGDPVFSRHTVLHAFGQAWQRWPEVARDSDPVGWVRAAAYEYALAPWQRWLPGAGHRPQPRKPEEPLEAALLDLPPAYRRVVLLYDGLGLDLPEAAAEVEASTVAAAARITHAREALAAAVPEPGEPLSERLGALLDGEPEPPRSPAAVRDAGERGARQRTLGAYALTGLIAVVTLGVVLLGPGTGSRTAPVDEPAGRSTPAATPHHANGAGPFSFGERTRAVKR</sequence>
<organism evidence="9 10">
    <name type="scientific">Actinacidiphila acidipaludis</name>
    <dbReference type="NCBI Taxonomy" id="2873382"/>
    <lineage>
        <taxon>Bacteria</taxon>
        <taxon>Bacillati</taxon>
        <taxon>Actinomycetota</taxon>
        <taxon>Actinomycetes</taxon>
        <taxon>Kitasatosporales</taxon>
        <taxon>Streptomycetaceae</taxon>
        <taxon>Actinacidiphila</taxon>
    </lineage>
</organism>
<proteinExistence type="inferred from homology"/>
<dbReference type="InterPro" id="IPR013249">
    <property type="entry name" value="RNA_pol_sigma70_r4_t2"/>
</dbReference>
<dbReference type="InterPro" id="IPR013324">
    <property type="entry name" value="RNA_pol_sigma_r3/r4-like"/>
</dbReference>
<keyword evidence="10" id="KW-1185">Reference proteome</keyword>
<keyword evidence="5" id="KW-0804">Transcription</keyword>
<dbReference type="Gene3D" id="1.10.10.10">
    <property type="entry name" value="Winged helix-like DNA-binding domain superfamily/Winged helix DNA-binding domain"/>
    <property type="match status" value="1"/>
</dbReference>
<reference evidence="9 10" key="1">
    <citation type="submission" date="2021-08" db="EMBL/GenBank/DDBJ databases">
        <title>WGS of actinomycetes from Thailand.</title>
        <authorList>
            <person name="Thawai C."/>
        </authorList>
    </citation>
    <scope>NUCLEOTIDE SEQUENCE [LARGE SCALE GENOMIC DNA]</scope>
    <source>
        <strain evidence="9 10">PLK6-54</strain>
    </source>
</reference>
<dbReference type="PANTHER" id="PTHR43133">
    <property type="entry name" value="RNA POLYMERASE ECF-TYPE SIGMA FACTO"/>
    <property type="match status" value="1"/>
</dbReference>
<evidence type="ECO:0000256" key="7">
    <source>
        <dbReference type="SAM" id="Phobius"/>
    </source>
</evidence>
<evidence type="ECO:0000256" key="3">
    <source>
        <dbReference type="ARBA" id="ARBA00023082"/>
    </source>
</evidence>
<feature type="compositionally biased region" description="Low complexity" evidence="6">
    <location>
        <begin position="37"/>
        <end position="65"/>
    </location>
</feature>
<feature type="compositionally biased region" description="Pro residues" evidence="6">
    <location>
        <begin position="18"/>
        <end position="36"/>
    </location>
</feature>
<evidence type="ECO:0000313" key="10">
    <source>
        <dbReference type="Proteomes" id="UP000778578"/>
    </source>
</evidence>
<evidence type="ECO:0000259" key="8">
    <source>
        <dbReference type="Pfam" id="PF08281"/>
    </source>
</evidence>
<keyword evidence="3" id="KW-0731">Sigma factor</keyword>
<dbReference type="Pfam" id="PF08281">
    <property type="entry name" value="Sigma70_r4_2"/>
    <property type="match status" value="1"/>
</dbReference>
<evidence type="ECO:0000256" key="5">
    <source>
        <dbReference type="ARBA" id="ARBA00023163"/>
    </source>
</evidence>
<dbReference type="EMBL" id="JAINZZ010000031">
    <property type="protein sequence ID" value="MBY8880426.1"/>
    <property type="molecule type" value="Genomic_DNA"/>
</dbReference>
<comment type="caution">
    <text evidence="9">The sequence shown here is derived from an EMBL/GenBank/DDBJ whole genome shotgun (WGS) entry which is preliminary data.</text>
</comment>
<feature type="region of interest" description="Disordered" evidence="6">
    <location>
        <begin position="326"/>
        <end position="365"/>
    </location>
</feature>
<evidence type="ECO:0000256" key="2">
    <source>
        <dbReference type="ARBA" id="ARBA00023015"/>
    </source>
</evidence>
<protein>
    <recommendedName>
        <fullName evidence="8">RNA polymerase sigma factor 70 region 4 type 2 domain-containing protein</fullName>
    </recommendedName>
</protein>
<dbReference type="PANTHER" id="PTHR43133:SF8">
    <property type="entry name" value="RNA POLYMERASE SIGMA FACTOR HI_1459-RELATED"/>
    <property type="match status" value="1"/>
</dbReference>
<evidence type="ECO:0000313" key="9">
    <source>
        <dbReference type="EMBL" id="MBY8880426.1"/>
    </source>
</evidence>
<comment type="similarity">
    <text evidence="1">Belongs to the sigma-70 factor family. ECF subfamily.</text>
</comment>
<keyword evidence="4" id="KW-0238">DNA-binding</keyword>
<feature type="compositionally biased region" description="Basic and acidic residues" evidence="6">
    <location>
        <begin position="66"/>
        <end position="111"/>
    </location>
</feature>
<accession>A0ABS7QC74</accession>
<evidence type="ECO:0000256" key="4">
    <source>
        <dbReference type="ARBA" id="ARBA00023125"/>
    </source>
</evidence>
<feature type="domain" description="RNA polymerase sigma factor 70 region 4 type 2" evidence="8">
    <location>
        <begin position="206"/>
        <end position="257"/>
    </location>
</feature>